<dbReference type="NCBIfam" id="NF012229">
    <property type="entry name" value="bla_class_B_core"/>
    <property type="match status" value="1"/>
</dbReference>
<name>A0A4Y9EP18_9SPHN</name>
<evidence type="ECO:0000256" key="1">
    <source>
        <dbReference type="SAM" id="SignalP"/>
    </source>
</evidence>
<protein>
    <submittedName>
        <fullName evidence="3">Subclass B3 metallo-beta-lactamase</fullName>
    </submittedName>
</protein>
<dbReference type="SUPFAM" id="SSF56281">
    <property type="entry name" value="Metallo-hydrolase/oxidoreductase"/>
    <property type="match status" value="1"/>
</dbReference>
<dbReference type="EMBL" id="SIHO01000002">
    <property type="protein sequence ID" value="TFU03798.1"/>
    <property type="molecule type" value="Genomic_DNA"/>
</dbReference>
<feature type="chain" id="PRO_5021433009" evidence="1">
    <location>
        <begin position="23"/>
        <end position="288"/>
    </location>
</feature>
<feature type="signal peptide" evidence="1">
    <location>
        <begin position="1"/>
        <end position="22"/>
    </location>
</feature>
<keyword evidence="4" id="KW-1185">Reference proteome</keyword>
<dbReference type="PANTHER" id="PTHR42951">
    <property type="entry name" value="METALLO-BETA-LACTAMASE DOMAIN-CONTAINING"/>
    <property type="match status" value="1"/>
</dbReference>
<dbReference type="RefSeq" id="WP_135246390.1">
    <property type="nucleotide sequence ID" value="NZ_SIHO01000002.1"/>
</dbReference>
<evidence type="ECO:0000313" key="4">
    <source>
        <dbReference type="Proteomes" id="UP000297737"/>
    </source>
</evidence>
<dbReference type="InterPro" id="IPR050855">
    <property type="entry name" value="NDM-1-like"/>
</dbReference>
<dbReference type="InterPro" id="IPR036866">
    <property type="entry name" value="RibonucZ/Hydroxyglut_hydro"/>
</dbReference>
<gene>
    <name evidence="3" type="primary">bla</name>
    <name evidence="3" type="ORF">EUV02_11720</name>
</gene>
<keyword evidence="1" id="KW-0732">Signal</keyword>
<dbReference type="AlphaFoldDB" id="A0A4Y9EP18"/>
<dbReference type="Proteomes" id="UP000297737">
    <property type="component" value="Unassembled WGS sequence"/>
</dbReference>
<dbReference type="Pfam" id="PF00753">
    <property type="entry name" value="Lactamase_B"/>
    <property type="match status" value="1"/>
</dbReference>
<dbReference type="InterPro" id="IPR001279">
    <property type="entry name" value="Metallo-B-lactamas"/>
</dbReference>
<proteinExistence type="predicted"/>
<evidence type="ECO:0000259" key="2">
    <source>
        <dbReference type="SMART" id="SM00849"/>
    </source>
</evidence>
<organism evidence="3 4">
    <name type="scientific">Glacieibacterium arshaanense</name>
    <dbReference type="NCBI Taxonomy" id="2511025"/>
    <lineage>
        <taxon>Bacteria</taxon>
        <taxon>Pseudomonadati</taxon>
        <taxon>Pseudomonadota</taxon>
        <taxon>Alphaproteobacteria</taxon>
        <taxon>Sphingomonadales</taxon>
        <taxon>Sphingosinicellaceae</taxon>
        <taxon>Glacieibacterium</taxon>
    </lineage>
</organism>
<dbReference type="PANTHER" id="PTHR42951:SF17">
    <property type="entry name" value="METALLO-BETA-LACTAMASE DOMAIN-CONTAINING PROTEIN"/>
    <property type="match status" value="1"/>
</dbReference>
<dbReference type="NCBIfam" id="NF033105">
    <property type="entry name" value="bla_subclass_B3"/>
    <property type="match status" value="1"/>
</dbReference>
<dbReference type="SMART" id="SM00849">
    <property type="entry name" value="Lactamase_B"/>
    <property type="match status" value="1"/>
</dbReference>
<dbReference type="OrthoDB" id="9773738at2"/>
<feature type="domain" description="Metallo-beta-lactamase" evidence="2">
    <location>
        <begin position="49"/>
        <end position="237"/>
    </location>
</feature>
<reference evidence="3 4" key="1">
    <citation type="submission" date="2019-02" db="EMBL/GenBank/DDBJ databases">
        <title>Polymorphobacter sp. isolated from the lake at the Tibet of China.</title>
        <authorList>
            <person name="Li A."/>
        </authorList>
    </citation>
    <scope>NUCLEOTIDE SEQUENCE [LARGE SCALE GENOMIC DNA]</scope>
    <source>
        <strain evidence="3 4">DJ1R-1</strain>
    </source>
</reference>
<comment type="caution">
    <text evidence="3">The sequence shown here is derived from an EMBL/GenBank/DDBJ whole genome shotgun (WGS) entry which is preliminary data.</text>
</comment>
<evidence type="ECO:0000313" key="3">
    <source>
        <dbReference type="EMBL" id="TFU03798.1"/>
    </source>
</evidence>
<dbReference type="Gene3D" id="3.60.15.10">
    <property type="entry name" value="Ribonuclease Z/Hydroxyacylglutathione hydrolase-like"/>
    <property type="match status" value="1"/>
</dbReference>
<accession>A0A4Y9EP18</accession>
<sequence>MRLLHTTLAIAALLFVGSAARAGLDPPAWTEAQTPFHIVGPIYYVGSKGLSAYLIQTSGGLVLLDGTMEENVPMIERNIAALGFRMRDVKLLINSHAHFDHAAGLAQLKADSGARLAASARDRGALESGTPPSVTSYGVVKFPPVKVDTILADGVPVTLGDVALTPILTPGHTPGCTSWRMTVREGSRSYAVMFPCSFTVAGNRLVGNTGYPGIVADFRATFARLATLQADIVLTPHPDQADVLGRHARQVAGDAQAFVDPDLLATIASSAQAAFEADLAKQAAGGSK</sequence>